<dbReference type="Pfam" id="PF13579">
    <property type="entry name" value="Glyco_trans_4_4"/>
    <property type="match status" value="1"/>
</dbReference>
<dbReference type="Gene3D" id="3.40.50.2000">
    <property type="entry name" value="Glycogen Phosphorylase B"/>
    <property type="match status" value="2"/>
</dbReference>
<dbReference type="PANTHER" id="PTHR12526:SF635">
    <property type="entry name" value="GLYCOSYL TRANSFERASE GROUP 1"/>
    <property type="match status" value="1"/>
</dbReference>
<feature type="domain" description="Glycosyltransferase subfamily 4-like N-terminal" evidence="4">
    <location>
        <begin position="22"/>
        <end position="186"/>
    </location>
</feature>
<accession>A0ABP8PM56</accession>
<evidence type="ECO:0000313" key="5">
    <source>
        <dbReference type="EMBL" id="GAA4488345.1"/>
    </source>
</evidence>
<dbReference type="Pfam" id="PF00534">
    <property type="entry name" value="Glycos_transf_1"/>
    <property type="match status" value="1"/>
</dbReference>
<proteinExistence type="predicted"/>
<dbReference type="RefSeq" id="WP_345351479.1">
    <property type="nucleotide sequence ID" value="NZ_BAABFB010000072.1"/>
</dbReference>
<evidence type="ECO:0000256" key="1">
    <source>
        <dbReference type="ARBA" id="ARBA00022676"/>
    </source>
</evidence>
<dbReference type="PANTHER" id="PTHR12526">
    <property type="entry name" value="GLYCOSYLTRANSFERASE"/>
    <property type="match status" value="1"/>
</dbReference>
<feature type="domain" description="Glycosyl transferase family 1" evidence="3">
    <location>
        <begin position="204"/>
        <end position="363"/>
    </location>
</feature>
<evidence type="ECO:0000259" key="3">
    <source>
        <dbReference type="Pfam" id="PF00534"/>
    </source>
</evidence>
<dbReference type="InterPro" id="IPR028098">
    <property type="entry name" value="Glyco_trans_4-like_N"/>
</dbReference>
<dbReference type="EMBL" id="BAABFB010000072">
    <property type="protein sequence ID" value="GAA4488345.1"/>
    <property type="molecule type" value="Genomic_DNA"/>
</dbReference>
<dbReference type="SUPFAM" id="SSF53756">
    <property type="entry name" value="UDP-Glycosyltransferase/glycogen phosphorylase"/>
    <property type="match status" value="1"/>
</dbReference>
<dbReference type="Proteomes" id="UP001501183">
    <property type="component" value="Unassembled WGS sequence"/>
</dbReference>
<dbReference type="InterPro" id="IPR001296">
    <property type="entry name" value="Glyco_trans_1"/>
</dbReference>
<keyword evidence="2" id="KW-0808">Transferase</keyword>
<evidence type="ECO:0000313" key="6">
    <source>
        <dbReference type="Proteomes" id="UP001501183"/>
    </source>
</evidence>
<keyword evidence="1" id="KW-0328">Glycosyltransferase</keyword>
<organism evidence="5 6">
    <name type="scientific">Rhodococcus olei</name>
    <dbReference type="NCBI Taxonomy" id="2161675"/>
    <lineage>
        <taxon>Bacteria</taxon>
        <taxon>Bacillati</taxon>
        <taxon>Actinomycetota</taxon>
        <taxon>Actinomycetes</taxon>
        <taxon>Mycobacteriales</taxon>
        <taxon>Nocardiaceae</taxon>
        <taxon>Rhodococcus</taxon>
    </lineage>
</organism>
<evidence type="ECO:0000259" key="4">
    <source>
        <dbReference type="Pfam" id="PF13579"/>
    </source>
</evidence>
<keyword evidence="6" id="KW-1185">Reference proteome</keyword>
<reference evidence="6" key="1">
    <citation type="journal article" date="2019" name="Int. J. Syst. Evol. Microbiol.">
        <title>The Global Catalogue of Microorganisms (GCM) 10K type strain sequencing project: providing services to taxonomists for standard genome sequencing and annotation.</title>
        <authorList>
            <consortium name="The Broad Institute Genomics Platform"/>
            <consortium name="The Broad Institute Genome Sequencing Center for Infectious Disease"/>
            <person name="Wu L."/>
            <person name="Ma J."/>
        </authorList>
    </citation>
    <scope>NUCLEOTIDE SEQUENCE [LARGE SCALE GENOMIC DNA]</scope>
    <source>
        <strain evidence="6">JCM 32206</strain>
    </source>
</reference>
<gene>
    <name evidence="5" type="ORF">GCM10023094_48060</name>
</gene>
<protein>
    <submittedName>
        <fullName evidence="5">Glycosyltransferase family 1 protein</fullName>
    </submittedName>
</protein>
<evidence type="ECO:0000256" key="2">
    <source>
        <dbReference type="ARBA" id="ARBA00022679"/>
    </source>
</evidence>
<comment type="caution">
    <text evidence="5">The sequence shown here is derived from an EMBL/GenBank/DDBJ whole genome shotgun (WGS) entry which is preliminary data.</text>
</comment>
<name>A0ABP8PM56_9NOCA</name>
<sequence length="406" mass="43198">MKISMVCDHADPLDRSGGTRSRQVAELSAGLARHGHGVTVYTRRDARSLPDEAIANAGYRVVYVPAGPAAPLPEGELLPLMGTFARYLHARWSADRPTVVHAHFWMSGLATQVAARRLGCPTVQTFHTLGVLERRHDGAASPPDRIRIEELLARGAGRIIAPCTDEVIDIARMGPRRTHVSVVPYGVDPDLFSPNGYAARKGARRRIVTGGRLVPHKGFDVAISALTDLPDVELVIAGGPPDGTPRTDPEAQRLRTLADTLGVSDRVALCGNLARERMPTLLRSADAVVCTPWYEPFGIVALEAMACGVPVVAAAVGGLLDTVVHGVTGILVPPRDPVALAAELRRLFSDEPTRAALGAAGREHASARYSWDRIASDTARAYQRLTAAPAEPAALEPGSRAGTTPV</sequence>